<dbReference type="NCBIfam" id="NF003603">
    <property type="entry name" value="PRK05257.1-1"/>
    <property type="match status" value="1"/>
</dbReference>
<dbReference type="NCBIfam" id="TIGR01320">
    <property type="entry name" value="mal_quin_oxido"/>
    <property type="match status" value="1"/>
</dbReference>
<evidence type="ECO:0000256" key="8">
    <source>
        <dbReference type="ARBA" id="ARBA00023002"/>
    </source>
</evidence>
<evidence type="ECO:0000313" key="10">
    <source>
        <dbReference type="EMBL" id="GAA3971162.1"/>
    </source>
</evidence>
<evidence type="ECO:0000256" key="3">
    <source>
        <dbReference type="ARBA" id="ARBA00005012"/>
    </source>
</evidence>
<gene>
    <name evidence="9" type="primary">mqo</name>
    <name evidence="10" type="ORF">GCM10022407_16280</name>
</gene>
<dbReference type="InterPro" id="IPR006231">
    <property type="entry name" value="MQO"/>
</dbReference>
<evidence type="ECO:0000256" key="5">
    <source>
        <dbReference type="ARBA" id="ARBA00022532"/>
    </source>
</evidence>
<proteinExistence type="inferred from homology"/>
<keyword evidence="8 9" id="KW-0560">Oxidoreductase</keyword>
<dbReference type="NCBIfam" id="NF009875">
    <property type="entry name" value="PRK13339.1"/>
    <property type="match status" value="1"/>
</dbReference>
<dbReference type="NCBIfam" id="NF003608">
    <property type="entry name" value="PRK05257.2-4"/>
    <property type="match status" value="1"/>
</dbReference>
<dbReference type="Gene3D" id="3.30.9.10">
    <property type="entry name" value="D-Amino Acid Oxidase, subunit A, domain 2"/>
    <property type="match status" value="1"/>
</dbReference>
<evidence type="ECO:0000256" key="4">
    <source>
        <dbReference type="ARBA" id="ARBA00006389"/>
    </source>
</evidence>
<dbReference type="RefSeq" id="WP_345122933.1">
    <property type="nucleotide sequence ID" value="NZ_BAABDI010000008.1"/>
</dbReference>
<comment type="caution">
    <text evidence="10">The sequence shown here is derived from an EMBL/GenBank/DDBJ whole genome shotgun (WGS) entry which is preliminary data.</text>
</comment>
<accession>A0ABP7PTQ8</accession>
<evidence type="ECO:0000256" key="6">
    <source>
        <dbReference type="ARBA" id="ARBA00022630"/>
    </source>
</evidence>
<evidence type="ECO:0000313" key="11">
    <source>
        <dbReference type="Proteomes" id="UP001501556"/>
    </source>
</evidence>
<dbReference type="Pfam" id="PF06039">
    <property type="entry name" value="Mqo"/>
    <property type="match status" value="1"/>
</dbReference>
<dbReference type="Proteomes" id="UP001501556">
    <property type="component" value="Unassembled WGS sequence"/>
</dbReference>
<keyword evidence="6 9" id="KW-0285">Flavoprotein</keyword>
<comment type="catalytic activity">
    <reaction evidence="1 9">
        <text>(S)-malate + a quinone = a quinol + oxaloacetate</text>
        <dbReference type="Rhea" id="RHEA:46012"/>
        <dbReference type="ChEBI" id="CHEBI:15589"/>
        <dbReference type="ChEBI" id="CHEBI:16452"/>
        <dbReference type="ChEBI" id="CHEBI:24646"/>
        <dbReference type="ChEBI" id="CHEBI:132124"/>
        <dbReference type="EC" id="1.1.5.4"/>
    </reaction>
</comment>
<protein>
    <recommendedName>
        <fullName evidence="9">Probable malate:quinone oxidoreductase</fullName>
        <ecNumber evidence="9">1.1.5.4</ecNumber>
    </recommendedName>
    <alternativeName>
        <fullName evidence="9">MQO</fullName>
    </alternativeName>
    <alternativeName>
        <fullName evidence="9">Malate dehydrogenase [quinone]</fullName>
    </alternativeName>
</protein>
<name>A0ABP7PTQ8_9BACT</name>
<comment type="pathway">
    <text evidence="3 9">Carbohydrate metabolism; tricarboxylic acid cycle; oxaloacetate from (S)-malate (quinone route): step 1/1.</text>
</comment>
<evidence type="ECO:0000256" key="1">
    <source>
        <dbReference type="ARBA" id="ARBA00001139"/>
    </source>
</evidence>
<dbReference type="NCBIfam" id="NF003605">
    <property type="entry name" value="PRK05257.1-4"/>
    <property type="match status" value="1"/>
</dbReference>
<reference evidence="11" key="1">
    <citation type="journal article" date="2019" name="Int. J. Syst. Evol. Microbiol.">
        <title>The Global Catalogue of Microorganisms (GCM) 10K type strain sequencing project: providing services to taxonomists for standard genome sequencing and annotation.</title>
        <authorList>
            <consortium name="The Broad Institute Genomics Platform"/>
            <consortium name="The Broad Institute Genome Sequencing Center for Infectious Disease"/>
            <person name="Wu L."/>
            <person name="Ma J."/>
        </authorList>
    </citation>
    <scope>NUCLEOTIDE SEQUENCE [LARGE SCALE GENOMIC DNA]</scope>
    <source>
        <strain evidence="11">JCM 17217</strain>
    </source>
</reference>
<dbReference type="SUPFAM" id="SSF51905">
    <property type="entry name" value="FAD/NAD(P)-binding domain"/>
    <property type="match status" value="1"/>
</dbReference>
<dbReference type="PANTHER" id="PTHR43104:SF2">
    <property type="entry name" value="L-2-HYDROXYGLUTARATE DEHYDROGENASE, MITOCHONDRIAL"/>
    <property type="match status" value="1"/>
</dbReference>
<dbReference type="EC" id="1.1.5.4" evidence="9"/>
<dbReference type="HAMAP" id="MF_00212">
    <property type="entry name" value="MQO"/>
    <property type="match status" value="1"/>
</dbReference>
<evidence type="ECO:0000256" key="9">
    <source>
        <dbReference type="HAMAP-Rule" id="MF_00212"/>
    </source>
</evidence>
<dbReference type="InterPro" id="IPR036188">
    <property type="entry name" value="FAD/NAD-bd_sf"/>
</dbReference>
<dbReference type="NCBIfam" id="NF003611">
    <property type="entry name" value="PRK05257.3-2"/>
    <property type="match status" value="1"/>
</dbReference>
<dbReference type="PANTHER" id="PTHR43104">
    <property type="entry name" value="L-2-HYDROXYGLUTARATE DEHYDROGENASE, MITOCHONDRIAL"/>
    <property type="match status" value="1"/>
</dbReference>
<sequence length="501" mass="54523">MTPTDSSPAKPVADVILIGAGIMSATLGVLLKALDPNLTIAGYERLDAVAAESSDAWNNAGTGHSAFCELNYTPERPDGSIDISKADKIAEQFELSKQFWASLVQEGQLPDPTAFIHTIPHMSFVWGAANVEYLRKRHAALLHSPLFQGMELSTDPARIAQWIPLVMAGRDPAEPVAATYMPIGTDVNFGNLTRALFDQLKTQPDVQFQLGQEVEDFRQKEDGIWRLKVKDLASDETRIVRGRFVFIGAGGGSLPLLEKSGIPEANGFGGFPVSGQWLKCQNPAVIARHEAKVYGKPAVGSPPMSMPHLDTRQINGRKELLFGPYAGFSTKFLKQGSYTDLFKSIELGNIRPLLYAGARNLGLTRYLIGQVLQSPQQRTAALREYYPEANPADWQLEVAGQRVQVIKKDKKQGGVLEFGTEMVTAADGSITALLGASPGASTAVAIMLDLVQKCFPARAASPEWQARLRELVPSFGQRLADNPALTTAVRERSRQTLKLDA</sequence>
<organism evidence="10 11">
    <name type="scientific">Hymenobacter antarcticus</name>
    <dbReference type="NCBI Taxonomy" id="486270"/>
    <lineage>
        <taxon>Bacteria</taxon>
        <taxon>Pseudomonadati</taxon>
        <taxon>Bacteroidota</taxon>
        <taxon>Cytophagia</taxon>
        <taxon>Cytophagales</taxon>
        <taxon>Hymenobacteraceae</taxon>
        <taxon>Hymenobacter</taxon>
    </lineage>
</organism>
<keyword evidence="11" id="KW-1185">Reference proteome</keyword>
<comment type="cofactor">
    <cofactor evidence="2 9">
        <name>FAD</name>
        <dbReference type="ChEBI" id="CHEBI:57692"/>
    </cofactor>
</comment>
<dbReference type="NCBIfam" id="NF003609">
    <property type="entry name" value="PRK05257.2-5"/>
    <property type="match status" value="1"/>
</dbReference>
<keyword evidence="7 9" id="KW-0274">FAD</keyword>
<dbReference type="NCBIfam" id="NF003606">
    <property type="entry name" value="PRK05257.2-1"/>
    <property type="match status" value="1"/>
</dbReference>
<evidence type="ECO:0000256" key="2">
    <source>
        <dbReference type="ARBA" id="ARBA00001974"/>
    </source>
</evidence>
<keyword evidence="5 9" id="KW-0816">Tricarboxylic acid cycle</keyword>
<comment type="similarity">
    <text evidence="4 9">Belongs to the MQO family.</text>
</comment>
<evidence type="ECO:0000256" key="7">
    <source>
        <dbReference type="ARBA" id="ARBA00022827"/>
    </source>
</evidence>
<dbReference type="EMBL" id="BAABDI010000008">
    <property type="protein sequence ID" value="GAA3971162.1"/>
    <property type="molecule type" value="Genomic_DNA"/>
</dbReference>
<dbReference type="Gene3D" id="3.50.50.60">
    <property type="entry name" value="FAD/NAD(P)-binding domain"/>
    <property type="match status" value="1"/>
</dbReference>